<gene>
    <name evidence="3" type="ORF">EV653_1289</name>
</gene>
<dbReference type="RefSeq" id="WP_134098839.1">
    <property type="nucleotide sequence ID" value="NZ_SODP01000001.1"/>
</dbReference>
<evidence type="ECO:0000256" key="2">
    <source>
        <dbReference type="SAM" id="Phobius"/>
    </source>
</evidence>
<keyword evidence="2" id="KW-0812">Transmembrane</keyword>
<dbReference type="GO" id="GO:0005886">
    <property type="term" value="C:plasma membrane"/>
    <property type="evidence" value="ECO:0007669"/>
    <property type="project" value="TreeGrafter"/>
</dbReference>
<feature type="compositionally biased region" description="Low complexity" evidence="1">
    <location>
        <begin position="133"/>
        <end position="143"/>
    </location>
</feature>
<protein>
    <submittedName>
        <fullName evidence="3">Uncharacterized membrane protein YhaH (DUF805 family)</fullName>
    </submittedName>
</protein>
<evidence type="ECO:0000313" key="4">
    <source>
        <dbReference type="Proteomes" id="UP000295146"/>
    </source>
</evidence>
<keyword evidence="4" id="KW-1185">Reference proteome</keyword>
<accession>A0A4R8CIW8</accession>
<dbReference type="InterPro" id="IPR008523">
    <property type="entry name" value="DUF805"/>
</dbReference>
<dbReference type="Pfam" id="PF05656">
    <property type="entry name" value="DUF805"/>
    <property type="match status" value="1"/>
</dbReference>
<evidence type="ECO:0000256" key="1">
    <source>
        <dbReference type="SAM" id="MobiDB-lite"/>
    </source>
</evidence>
<evidence type="ECO:0000313" key="3">
    <source>
        <dbReference type="EMBL" id="TDW76144.1"/>
    </source>
</evidence>
<dbReference type="AlphaFoldDB" id="A0A4R8CIW8"/>
<dbReference type="OrthoDB" id="9812349at2"/>
<dbReference type="PANTHER" id="PTHR34980">
    <property type="entry name" value="INNER MEMBRANE PROTEIN-RELATED-RELATED"/>
    <property type="match status" value="1"/>
</dbReference>
<name>A0A4R8CIW8_9ACTN</name>
<feature type="transmembrane region" description="Helical" evidence="2">
    <location>
        <begin position="56"/>
        <end position="76"/>
    </location>
</feature>
<keyword evidence="2" id="KW-1133">Transmembrane helix</keyword>
<reference evidence="3 4" key="1">
    <citation type="submission" date="2019-03" db="EMBL/GenBank/DDBJ databases">
        <title>Genomic Encyclopedia of Type Strains, Phase III (KMG-III): the genomes of soil and plant-associated and newly described type strains.</title>
        <authorList>
            <person name="Whitman W."/>
        </authorList>
    </citation>
    <scope>NUCLEOTIDE SEQUENCE [LARGE SCALE GENOMIC DNA]</scope>
    <source>
        <strain evidence="3 4">VKM Ac-2573</strain>
    </source>
</reference>
<feature type="region of interest" description="Disordered" evidence="1">
    <location>
        <begin position="118"/>
        <end position="143"/>
    </location>
</feature>
<dbReference type="Proteomes" id="UP000295146">
    <property type="component" value="Unassembled WGS sequence"/>
</dbReference>
<organism evidence="3 4">
    <name type="scientific">Kribbella pratensis</name>
    <dbReference type="NCBI Taxonomy" id="2512112"/>
    <lineage>
        <taxon>Bacteria</taxon>
        <taxon>Bacillati</taxon>
        <taxon>Actinomycetota</taxon>
        <taxon>Actinomycetes</taxon>
        <taxon>Propionibacteriales</taxon>
        <taxon>Kribbellaceae</taxon>
        <taxon>Kribbella</taxon>
    </lineage>
</organism>
<feature type="transmembrane region" description="Helical" evidence="2">
    <location>
        <begin position="88"/>
        <end position="107"/>
    </location>
</feature>
<dbReference type="EMBL" id="SODP01000001">
    <property type="protein sequence ID" value="TDW76144.1"/>
    <property type="molecule type" value="Genomic_DNA"/>
</dbReference>
<keyword evidence="2" id="KW-0472">Membrane</keyword>
<dbReference type="PANTHER" id="PTHR34980:SF2">
    <property type="entry name" value="INNER MEMBRANE PROTEIN YHAH-RELATED"/>
    <property type="match status" value="1"/>
</dbReference>
<sequence>MQWYIDVLKKYAVFSGRARRKEYWMFVLFNVIVSIILSILDRILGLDFGSGSSSSSGWLSTIYSLAVLLPTIGVAIRRMHDTGRSGWWILINLIPCIGWIWFIVLAAQEGNAGDNAYGPDPKAAERFGGPGQAGPAEPGYPTV</sequence>
<feature type="transmembrane region" description="Helical" evidence="2">
    <location>
        <begin position="23"/>
        <end position="44"/>
    </location>
</feature>
<comment type="caution">
    <text evidence="3">The sequence shown here is derived from an EMBL/GenBank/DDBJ whole genome shotgun (WGS) entry which is preliminary data.</text>
</comment>
<proteinExistence type="predicted"/>